<dbReference type="RefSeq" id="WP_185679349.1">
    <property type="nucleotide sequence ID" value="NZ_JACLAX010000008.1"/>
</dbReference>
<evidence type="ECO:0000256" key="1">
    <source>
        <dbReference type="ARBA" id="ARBA00008918"/>
    </source>
</evidence>
<dbReference type="AlphaFoldDB" id="A0A7X1FZ13"/>
<dbReference type="CDD" id="cd07813">
    <property type="entry name" value="COQ10p_like"/>
    <property type="match status" value="1"/>
</dbReference>
<evidence type="ECO:0000313" key="3">
    <source>
        <dbReference type="EMBL" id="MBC2669489.1"/>
    </source>
</evidence>
<dbReference type="Gene3D" id="3.30.530.20">
    <property type="match status" value="1"/>
</dbReference>
<dbReference type="PANTHER" id="PTHR12901:SF10">
    <property type="entry name" value="COENZYME Q-BINDING PROTEIN COQ10, MITOCHONDRIAL"/>
    <property type="match status" value="1"/>
</dbReference>
<dbReference type="InterPro" id="IPR044996">
    <property type="entry name" value="COQ10-like"/>
</dbReference>
<sequence>MARIHEVRRLPWSARQMFDLVADVGRYAEFLPWVVATRVRSDSETEMVADMLVGFSALREKFTSRVEKQAPPEGTGDAADEGRIQVHYIDGPLRDLDNRWVFRPDGPDACEIDFCVEFAFRNALFQKLANQYLDKAFRKMVTAFEQRAAAVYGSSNSSAQSVA</sequence>
<dbReference type="EMBL" id="JACLAX010000008">
    <property type="protein sequence ID" value="MBC2669489.1"/>
    <property type="molecule type" value="Genomic_DNA"/>
</dbReference>
<dbReference type="InterPro" id="IPR005031">
    <property type="entry name" value="COQ10_START"/>
</dbReference>
<organism evidence="3 4">
    <name type="scientific">Novosphingobium piscinae</name>
    <dbReference type="NCBI Taxonomy" id="1507448"/>
    <lineage>
        <taxon>Bacteria</taxon>
        <taxon>Pseudomonadati</taxon>
        <taxon>Pseudomonadota</taxon>
        <taxon>Alphaproteobacteria</taxon>
        <taxon>Sphingomonadales</taxon>
        <taxon>Sphingomonadaceae</taxon>
        <taxon>Novosphingobium</taxon>
    </lineage>
</organism>
<dbReference type="InterPro" id="IPR023393">
    <property type="entry name" value="START-like_dom_sf"/>
</dbReference>
<dbReference type="SUPFAM" id="SSF55961">
    <property type="entry name" value="Bet v1-like"/>
    <property type="match status" value="1"/>
</dbReference>
<gene>
    <name evidence="3" type="ORF">H7F53_10070</name>
</gene>
<name>A0A7X1FZ13_9SPHN</name>
<keyword evidence="4" id="KW-1185">Reference proteome</keyword>
<feature type="domain" description="Coenzyme Q-binding protein COQ10 START" evidence="2">
    <location>
        <begin position="11"/>
        <end position="145"/>
    </location>
</feature>
<evidence type="ECO:0000313" key="4">
    <source>
        <dbReference type="Proteomes" id="UP000551327"/>
    </source>
</evidence>
<evidence type="ECO:0000259" key="2">
    <source>
        <dbReference type="Pfam" id="PF03364"/>
    </source>
</evidence>
<comment type="caution">
    <text evidence="3">The sequence shown here is derived from an EMBL/GenBank/DDBJ whole genome shotgun (WGS) entry which is preliminary data.</text>
</comment>
<dbReference type="Proteomes" id="UP000551327">
    <property type="component" value="Unassembled WGS sequence"/>
</dbReference>
<dbReference type="GO" id="GO:0045333">
    <property type="term" value="P:cellular respiration"/>
    <property type="evidence" value="ECO:0007669"/>
    <property type="project" value="InterPro"/>
</dbReference>
<dbReference type="PANTHER" id="PTHR12901">
    <property type="entry name" value="SPERM PROTEIN HOMOLOG"/>
    <property type="match status" value="1"/>
</dbReference>
<dbReference type="Pfam" id="PF03364">
    <property type="entry name" value="Polyketide_cyc"/>
    <property type="match status" value="1"/>
</dbReference>
<accession>A0A7X1FZ13</accession>
<reference evidence="3 4" key="1">
    <citation type="submission" date="2020-08" db="EMBL/GenBank/DDBJ databases">
        <title>The genome sequence of type strain Novosphingobium piscinae KCTC 42194.</title>
        <authorList>
            <person name="Liu Y."/>
        </authorList>
    </citation>
    <scope>NUCLEOTIDE SEQUENCE [LARGE SCALE GENOMIC DNA]</scope>
    <source>
        <strain evidence="3 4">KCTC 42194</strain>
    </source>
</reference>
<comment type="similarity">
    <text evidence="1">Belongs to the ribosome association toxin RatA family.</text>
</comment>
<proteinExistence type="inferred from homology"/>
<dbReference type="GO" id="GO:0048039">
    <property type="term" value="F:ubiquinone binding"/>
    <property type="evidence" value="ECO:0007669"/>
    <property type="project" value="InterPro"/>
</dbReference>
<protein>
    <submittedName>
        <fullName evidence="3">Type II toxin-antitoxin system RatA family toxin</fullName>
    </submittedName>
</protein>